<protein>
    <submittedName>
        <fullName evidence="1">Uncharacterized protein</fullName>
    </submittedName>
</protein>
<proteinExistence type="predicted"/>
<gene>
    <name evidence="1" type="ORF">MNB_SV-13-1420</name>
</gene>
<reference evidence="1" key="1">
    <citation type="submission" date="2016-10" db="EMBL/GenBank/DDBJ databases">
        <authorList>
            <person name="de Groot N.N."/>
        </authorList>
    </citation>
    <scope>NUCLEOTIDE SEQUENCE</scope>
</reference>
<dbReference type="Gene3D" id="1.20.120.1490">
    <property type="match status" value="1"/>
</dbReference>
<dbReference type="EMBL" id="FPHM01000251">
    <property type="protein sequence ID" value="SFV71456.1"/>
    <property type="molecule type" value="Genomic_DNA"/>
</dbReference>
<sequence>MKTLLLISLITLNILFAQNTAKTNPYLHGDHFPKGYFLIPHAMPHFMHIYMKEGGSLELEDLTEKQEAIIENSFDKTPPKVMKLAKEIQALESQVVFSVIEEGKSAEALDKILNNIASKRKEMTILKIGCLNIFKSTLTPKQFNTLKALAKAQAKH</sequence>
<dbReference type="AlphaFoldDB" id="A0A1W1CZZ5"/>
<name>A0A1W1CZZ5_9ZZZZ</name>
<accession>A0A1W1CZZ5</accession>
<evidence type="ECO:0000313" key="1">
    <source>
        <dbReference type="EMBL" id="SFV71456.1"/>
    </source>
</evidence>
<organism evidence="1">
    <name type="scientific">hydrothermal vent metagenome</name>
    <dbReference type="NCBI Taxonomy" id="652676"/>
    <lineage>
        <taxon>unclassified sequences</taxon>
        <taxon>metagenomes</taxon>
        <taxon>ecological metagenomes</taxon>
    </lineage>
</organism>